<dbReference type="Proteomes" id="UP000023152">
    <property type="component" value="Unassembled WGS sequence"/>
</dbReference>
<organism evidence="2 3">
    <name type="scientific">Reticulomyxa filosa</name>
    <dbReference type="NCBI Taxonomy" id="46433"/>
    <lineage>
        <taxon>Eukaryota</taxon>
        <taxon>Sar</taxon>
        <taxon>Rhizaria</taxon>
        <taxon>Retaria</taxon>
        <taxon>Foraminifera</taxon>
        <taxon>Monothalamids</taxon>
        <taxon>Reticulomyxidae</taxon>
        <taxon>Reticulomyxa</taxon>
    </lineage>
</organism>
<feature type="compositionally biased region" description="Basic and acidic residues" evidence="1">
    <location>
        <begin position="21"/>
        <end position="38"/>
    </location>
</feature>
<comment type="caution">
    <text evidence="2">The sequence shown here is derived from an EMBL/GenBank/DDBJ whole genome shotgun (WGS) entry which is preliminary data.</text>
</comment>
<evidence type="ECO:0000313" key="2">
    <source>
        <dbReference type="EMBL" id="ETO28073.1"/>
    </source>
</evidence>
<accession>X6NQ76</accession>
<dbReference type="EMBL" id="ASPP01006876">
    <property type="protein sequence ID" value="ETO28073.1"/>
    <property type="molecule type" value="Genomic_DNA"/>
</dbReference>
<dbReference type="AlphaFoldDB" id="X6NQ76"/>
<protein>
    <recommendedName>
        <fullName evidence="4">MHD domain-containing protein</fullName>
    </recommendedName>
</protein>
<sequence length="317" mass="35930">MPGSPALFSSDSTAFALDWNKNTKDKDKDKDQDNKDDNSPFMLSENTTDNNDNESKIEPVTNLLVSAKIADKLDYTIENGQVAKFNITSTLVIAVKPVPTKDICFDVKIASLQESIALSFSSFAHLKTPNVDEIVQINYPANKEEVPVLTCSWKVIPLSICPVMIRILKDIQSSRALLHCKLKLNPKYAAFNISTLTVEAKCIPDDASLQTCIERVPSQNDDLCQFFWPNDDQSHAFMWKIYKFVGTRKENKLDQLDLKANFETTKPLTDFDVRCSFVIEDFAVSKMYLTEPQYKQSVTFQDFVHVRTVRSGDFVVR</sequence>
<evidence type="ECO:0000256" key="1">
    <source>
        <dbReference type="SAM" id="MobiDB-lite"/>
    </source>
</evidence>
<reference evidence="2 3" key="1">
    <citation type="journal article" date="2013" name="Curr. Biol.">
        <title>The Genome of the Foraminiferan Reticulomyxa filosa.</title>
        <authorList>
            <person name="Glockner G."/>
            <person name="Hulsmann N."/>
            <person name="Schleicher M."/>
            <person name="Noegel A.A."/>
            <person name="Eichinger L."/>
            <person name="Gallinger C."/>
            <person name="Pawlowski J."/>
            <person name="Sierra R."/>
            <person name="Euteneuer U."/>
            <person name="Pillet L."/>
            <person name="Moustafa A."/>
            <person name="Platzer M."/>
            <person name="Groth M."/>
            <person name="Szafranski K."/>
            <person name="Schliwa M."/>
        </authorList>
    </citation>
    <scope>NUCLEOTIDE SEQUENCE [LARGE SCALE GENOMIC DNA]</scope>
</reference>
<feature type="region of interest" description="Disordered" evidence="1">
    <location>
        <begin position="19"/>
        <end position="55"/>
    </location>
</feature>
<keyword evidence="3" id="KW-1185">Reference proteome</keyword>
<evidence type="ECO:0000313" key="3">
    <source>
        <dbReference type="Proteomes" id="UP000023152"/>
    </source>
</evidence>
<proteinExistence type="predicted"/>
<gene>
    <name evidence="2" type="ORF">RFI_09058</name>
</gene>
<name>X6NQ76_RETFI</name>
<evidence type="ECO:0008006" key="4">
    <source>
        <dbReference type="Google" id="ProtNLM"/>
    </source>
</evidence>